<evidence type="ECO:0000313" key="2">
    <source>
        <dbReference type="EMBL" id="EFH07514.1"/>
    </source>
</evidence>
<dbReference type="PANTHER" id="PTHR43236:SF1">
    <property type="entry name" value="BLL7220 PROTEIN"/>
    <property type="match status" value="1"/>
</dbReference>
<evidence type="ECO:0000259" key="1">
    <source>
        <dbReference type="PROSITE" id="PS50943"/>
    </source>
</evidence>
<dbReference type="SMART" id="SM00530">
    <property type="entry name" value="HTH_XRE"/>
    <property type="match status" value="1"/>
</dbReference>
<comment type="caution">
    <text evidence="2">The sequence shown here is derived from an EMBL/GenBank/DDBJ whole genome shotgun (WGS) entry which is preliminary data.</text>
</comment>
<dbReference type="PANTHER" id="PTHR43236">
    <property type="entry name" value="ANTITOXIN HIGA1"/>
    <property type="match status" value="1"/>
</dbReference>
<dbReference type="InterPro" id="IPR052345">
    <property type="entry name" value="Rad_response_metalloprotease"/>
</dbReference>
<dbReference type="InterPro" id="IPR010982">
    <property type="entry name" value="Lambda_DNA-bd_dom_sf"/>
</dbReference>
<gene>
    <name evidence="2" type="ORF">HMPREF0220_1415</name>
</gene>
<dbReference type="CDD" id="cd00093">
    <property type="entry name" value="HTH_XRE"/>
    <property type="match status" value="1"/>
</dbReference>
<feature type="domain" description="HTH cro/C1-type" evidence="1">
    <location>
        <begin position="17"/>
        <end position="71"/>
    </location>
</feature>
<reference evidence="2 3" key="1">
    <citation type="submission" date="2010-05" db="EMBL/GenBank/DDBJ databases">
        <authorList>
            <person name="Qin X."/>
            <person name="Bachman B."/>
            <person name="Battles P."/>
            <person name="Bell A."/>
            <person name="Bess C."/>
            <person name="Bickham C."/>
            <person name="Chaboub L."/>
            <person name="Chen D."/>
            <person name="Coyle M."/>
            <person name="Deiros D.R."/>
            <person name="Dinh H."/>
            <person name="Forbes L."/>
            <person name="Fowler G."/>
            <person name="Francisco L."/>
            <person name="Fu Q."/>
            <person name="Gubbala S."/>
            <person name="Hale W."/>
            <person name="Han Y."/>
            <person name="Hemphill L."/>
            <person name="Highlander S.K."/>
            <person name="Hirani K."/>
            <person name="Hogues M."/>
            <person name="Jackson L."/>
            <person name="Jakkamsetti A."/>
            <person name="Javaid M."/>
            <person name="Jiang H."/>
            <person name="Korchina V."/>
            <person name="Kovar C."/>
            <person name="Lara F."/>
            <person name="Lee S."/>
            <person name="Mata R."/>
            <person name="Mathew T."/>
            <person name="Moen C."/>
            <person name="Morales K."/>
            <person name="Munidasa M."/>
            <person name="Nazareth L."/>
            <person name="Ngo R."/>
            <person name="Nguyen L."/>
            <person name="Okwuonu G."/>
            <person name="Ongeri F."/>
            <person name="Patil S."/>
            <person name="Petrosino J."/>
            <person name="Pham C."/>
            <person name="Pham P."/>
            <person name="Pu L.-L."/>
            <person name="Puazo M."/>
            <person name="Raj R."/>
            <person name="Reid J."/>
            <person name="Rouhana J."/>
            <person name="Saada N."/>
            <person name="Shang Y."/>
            <person name="Simmons D."/>
            <person name="Thornton R."/>
            <person name="Warren J."/>
            <person name="Weissenberger G."/>
            <person name="Zhang J."/>
            <person name="Zhang L."/>
            <person name="Zhou C."/>
            <person name="Zhu D."/>
            <person name="Muzny D."/>
            <person name="Worley K."/>
            <person name="Gibbs R."/>
        </authorList>
    </citation>
    <scope>NUCLEOTIDE SEQUENCE [LARGE SCALE GENOMIC DNA]</scope>
    <source>
        <strain evidence="2 3">NAP08</strain>
    </source>
</reference>
<organism evidence="2 3">
    <name type="scientific">Clostridioides difficile NAP08</name>
    <dbReference type="NCBI Taxonomy" id="525259"/>
    <lineage>
        <taxon>Bacteria</taxon>
        <taxon>Bacillati</taxon>
        <taxon>Bacillota</taxon>
        <taxon>Clostridia</taxon>
        <taxon>Peptostreptococcales</taxon>
        <taxon>Peptostreptococcaceae</taxon>
        <taxon>Clostridioides</taxon>
    </lineage>
</organism>
<dbReference type="GO" id="GO:0003677">
    <property type="term" value="F:DNA binding"/>
    <property type="evidence" value="ECO:0007669"/>
    <property type="project" value="InterPro"/>
</dbReference>
<dbReference type="Pfam" id="PF12844">
    <property type="entry name" value="HTH_19"/>
    <property type="match status" value="1"/>
</dbReference>
<dbReference type="HOGENOM" id="CLU_053651_1_1_9"/>
<dbReference type="PROSITE" id="PS50943">
    <property type="entry name" value="HTH_CROC1"/>
    <property type="match status" value="1"/>
</dbReference>
<dbReference type="Proteomes" id="UP000003227">
    <property type="component" value="Unassembled WGS sequence"/>
</dbReference>
<accession>D5Q3D3</accession>
<dbReference type="InterPro" id="IPR001387">
    <property type="entry name" value="Cro/C1-type_HTH"/>
</dbReference>
<dbReference type="AlphaFoldDB" id="D5Q3D3"/>
<protein>
    <recommendedName>
        <fullName evidence="1">HTH cro/C1-type domain-containing protein</fullName>
    </recommendedName>
</protein>
<sequence>MKERKQMNLKDFNGKKLKSARTFRAKTIEQLSKETKINKKDLKAFEENKYVPNIENTLKLSNILNFPKEYFYKNENINVVVEDSHFNPQSKLPRVEEISYREKIIIIHKIYSFMENYIKFPKENLPSRKVMSDININDIESLAYKTREFWDLNSTPIVNMVNLLESKGIIISGMNVDRKWATIFTQKQRISKESKYIISLGNDKKSASIRNYTLACELGYIISSELRIPNKQFSEDEYACAFLLPKDIFLEDLIHPEDLDYYVELKKKWIVPISAMIFRAYNLGKINYKKYNYLVNEMDKKGWLIEEPLDKMKGSSPTYLKRAVELLIENKIMSVNSIVSSLDEFGINLYPEDLELLMGLKKGLLSQEVNKKSKVIKFDSKK</sequence>
<name>D5Q3D3_CLODI</name>
<dbReference type="Gene3D" id="1.10.260.40">
    <property type="entry name" value="lambda repressor-like DNA-binding domains"/>
    <property type="match status" value="1"/>
</dbReference>
<dbReference type="SUPFAM" id="SSF47413">
    <property type="entry name" value="lambda repressor-like DNA-binding domains"/>
    <property type="match status" value="1"/>
</dbReference>
<dbReference type="EMBL" id="ADNX01000036">
    <property type="protein sequence ID" value="EFH07514.1"/>
    <property type="molecule type" value="Genomic_DNA"/>
</dbReference>
<evidence type="ECO:0000313" key="3">
    <source>
        <dbReference type="Proteomes" id="UP000003227"/>
    </source>
</evidence>
<proteinExistence type="predicted"/>